<protein>
    <submittedName>
        <fullName evidence="1">Uncharacterized protein</fullName>
    </submittedName>
</protein>
<dbReference type="AlphaFoldDB" id="A0A645HK45"/>
<organism evidence="1">
    <name type="scientific">bioreactor metagenome</name>
    <dbReference type="NCBI Taxonomy" id="1076179"/>
    <lineage>
        <taxon>unclassified sequences</taxon>
        <taxon>metagenomes</taxon>
        <taxon>ecological metagenomes</taxon>
    </lineage>
</organism>
<name>A0A645HK45_9ZZZZ</name>
<gene>
    <name evidence="1" type="ORF">SDC9_186913</name>
</gene>
<sequence length="177" mass="19747">MARLREASKSRPTLVPQHQSTLAQLGAELGVEVSHLLSGVGRRGMAGVGLRRDGLRRLDFLDSGRRQRASGSGRRRIGNLDRLQHCNLLLQILNFAPHRGQVKRLGRVRQRPGLLVEDLLEEGVEVENDPLSHDRILAFRDENDLVRAELAHVVRGHQGAFFVAPADRPFQEPLAIV</sequence>
<accession>A0A645HK45</accession>
<evidence type="ECO:0000313" key="1">
    <source>
        <dbReference type="EMBL" id="MPN39385.1"/>
    </source>
</evidence>
<reference evidence="1" key="1">
    <citation type="submission" date="2019-08" db="EMBL/GenBank/DDBJ databases">
        <authorList>
            <person name="Kucharzyk K."/>
            <person name="Murdoch R.W."/>
            <person name="Higgins S."/>
            <person name="Loffler F."/>
        </authorList>
    </citation>
    <scope>NUCLEOTIDE SEQUENCE</scope>
</reference>
<comment type="caution">
    <text evidence="1">The sequence shown here is derived from an EMBL/GenBank/DDBJ whole genome shotgun (WGS) entry which is preliminary data.</text>
</comment>
<proteinExistence type="predicted"/>
<dbReference type="EMBL" id="VSSQ01095165">
    <property type="protein sequence ID" value="MPN39385.1"/>
    <property type="molecule type" value="Genomic_DNA"/>
</dbReference>